<dbReference type="EMBL" id="CM023481">
    <property type="protein sequence ID" value="KAH6948400.1"/>
    <property type="molecule type" value="Genomic_DNA"/>
</dbReference>
<reference evidence="1" key="1">
    <citation type="submission" date="2020-05" db="EMBL/GenBank/DDBJ databases">
        <title>Large-scale comparative analyses of tick genomes elucidate their genetic diversity and vector capacities.</title>
        <authorList>
            <person name="Jia N."/>
            <person name="Wang J."/>
            <person name="Shi W."/>
            <person name="Du L."/>
            <person name="Sun Y."/>
            <person name="Zhan W."/>
            <person name="Jiang J."/>
            <person name="Wang Q."/>
            <person name="Zhang B."/>
            <person name="Ji P."/>
            <person name="Sakyi L.B."/>
            <person name="Cui X."/>
            <person name="Yuan T."/>
            <person name="Jiang B."/>
            <person name="Yang W."/>
            <person name="Lam T.T.-Y."/>
            <person name="Chang Q."/>
            <person name="Ding S."/>
            <person name="Wang X."/>
            <person name="Zhu J."/>
            <person name="Ruan X."/>
            <person name="Zhao L."/>
            <person name="Wei J."/>
            <person name="Que T."/>
            <person name="Du C."/>
            <person name="Cheng J."/>
            <person name="Dai P."/>
            <person name="Han X."/>
            <person name="Huang E."/>
            <person name="Gao Y."/>
            <person name="Liu J."/>
            <person name="Shao H."/>
            <person name="Ye R."/>
            <person name="Li L."/>
            <person name="Wei W."/>
            <person name="Wang X."/>
            <person name="Wang C."/>
            <person name="Yang T."/>
            <person name="Huo Q."/>
            <person name="Li W."/>
            <person name="Guo W."/>
            <person name="Chen H."/>
            <person name="Zhou L."/>
            <person name="Ni X."/>
            <person name="Tian J."/>
            <person name="Zhou Y."/>
            <person name="Sheng Y."/>
            <person name="Liu T."/>
            <person name="Pan Y."/>
            <person name="Xia L."/>
            <person name="Li J."/>
            <person name="Zhao F."/>
            <person name="Cao W."/>
        </authorList>
    </citation>
    <scope>NUCLEOTIDE SEQUENCE</scope>
    <source>
        <strain evidence="1">Hyas-2018</strain>
    </source>
</reference>
<name>A0ACB7TNA0_HYAAI</name>
<accession>A0ACB7TNA0</accession>
<comment type="caution">
    <text evidence="1">The sequence shown here is derived from an EMBL/GenBank/DDBJ whole genome shotgun (WGS) entry which is preliminary data.</text>
</comment>
<gene>
    <name evidence="1" type="ORF">HPB50_024143</name>
</gene>
<organism evidence="1 2">
    <name type="scientific">Hyalomma asiaticum</name>
    <name type="common">Tick</name>
    <dbReference type="NCBI Taxonomy" id="266040"/>
    <lineage>
        <taxon>Eukaryota</taxon>
        <taxon>Metazoa</taxon>
        <taxon>Ecdysozoa</taxon>
        <taxon>Arthropoda</taxon>
        <taxon>Chelicerata</taxon>
        <taxon>Arachnida</taxon>
        <taxon>Acari</taxon>
        <taxon>Parasitiformes</taxon>
        <taxon>Ixodida</taxon>
        <taxon>Ixodoidea</taxon>
        <taxon>Ixodidae</taxon>
        <taxon>Hyalomminae</taxon>
        <taxon>Hyalomma</taxon>
    </lineage>
</organism>
<protein>
    <submittedName>
        <fullName evidence="1">Uncharacterized protein</fullName>
    </submittedName>
</protein>
<sequence length="106" mass="11358">MWGDWFDRQALPTLTFRGRASPCGSIINRGAHFLPRSPDDTACVTAGHAGDNKGSDRDGLKGEDNAGAVNSAPGDDAHLLPARISRVRRSADGQRNFAVDWRDAAV</sequence>
<dbReference type="Proteomes" id="UP000821845">
    <property type="component" value="Chromosome 1"/>
</dbReference>
<keyword evidence="2" id="KW-1185">Reference proteome</keyword>
<evidence type="ECO:0000313" key="2">
    <source>
        <dbReference type="Proteomes" id="UP000821845"/>
    </source>
</evidence>
<proteinExistence type="predicted"/>
<evidence type="ECO:0000313" key="1">
    <source>
        <dbReference type="EMBL" id="KAH6948400.1"/>
    </source>
</evidence>